<keyword evidence="4 5" id="KW-0472">Membrane</keyword>
<feature type="transmembrane region" description="Helical" evidence="5">
    <location>
        <begin position="87"/>
        <end position="106"/>
    </location>
</feature>
<evidence type="ECO:0000313" key="6">
    <source>
        <dbReference type="EMBL" id="QKX63697.1"/>
    </source>
</evidence>
<evidence type="ECO:0008006" key="8">
    <source>
        <dbReference type="Google" id="ProtNLM"/>
    </source>
</evidence>
<sequence length="337" mass="36264">MTALADSSDEPTLILKNDTHGAQEMARAIVVKLEGPNDLSDSRNWPTWKRVFCSENVGIIALVIGDAGAIDSSAIPQAATEFKVSHVVEALATGLFLCGIGAGALIPGPLSETVGRNPVYFASLILFMFFFIFGAGISQSIEAQLVCRFFAGFCGESPLSTIGGSVGDLWGPFDRLIAFPIFADNYGLSQGITGLLFLGIEIGTLLASVILTPFAYQKAKKYLVTLKAAGLETTATNRLKPEFFLWYSILGAPAIPISLFWMGWTATPNISMWSPITASVLLGWGNPSIFVSAWLYMIDTYETYAASALTINLFVQYTTSGAMLQASIPMYENMRVG</sequence>
<comment type="subcellular location">
    <subcellularLocation>
        <location evidence="1">Membrane</location>
        <topology evidence="1">Multi-pass membrane protein</topology>
    </subcellularLocation>
</comment>
<evidence type="ECO:0000256" key="3">
    <source>
        <dbReference type="ARBA" id="ARBA00022989"/>
    </source>
</evidence>
<evidence type="ECO:0000256" key="4">
    <source>
        <dbReference type="ARBA" id="ARBA00023136"/>
    </source>
</evidence>
<keyword evidence="2 5" id="KW-0812">Transmembrane</keyword>
<dbReference type="EMBL" id="CP055903">
    <property type="protein sequence ID" value="QKX63697.1"/>
    <property type="molecule type" value="Genomic_DNA"/>
</dbReference>
<name>A0A7H8RC91_TALRU</name>
<dbReference type="Proteomes" id="UP000509510">
    <property type="component" value="Chromosome VI"/>
</dbReference>
<dbReference type="GO" id="GO:0022857">
    <property type="term" value="F:transmembrane transporter activity"/>
    <property type="evidence" value="ECO:0007669"/>
    <property type="project" value="InterPro"/>
</dbReference>
<dbReference type="OrthoDB" id="3936150at2759"/>
<dbReference type="AlphaFoldDB" id="A0A7H8RC91"/>
<dbReference type="Pfam" id="PF07690">
    <property type="entry name" value="MFS_1"/>
    <property type="match status" value="1"/>
</dbReference>
<dbReference type="SUPFAM" id="SSF103473">
    <property type="entry name" value="MFS general substrate transporter"/>
    <property type="match status" value="2"/>
</dbReference>
<evidence type="ECO:0000256" key="1">
    <source>
        <dbReference type="ARBA" id="ARBA00004141"/>
    </source>
</evidence>
<evidence type="ECO:0000256" key="2">
    <source>
        <dbReference type="ARBA" id="ARBA00022692"/>
    </source>
</evidence>
<organism evidence="6 7">
    <name type="scientific">Talaromyces rugulosus</name>
    <name type="common">Penicillium rugulosum</name>
    <dbReference type="NCBI Taxonomy" id="121627"/>
    <lineage>
        <taxon>Eukaryota</taxon>
        <taxon>Fungi</taxon>
        <taxon>Dikarya</taxon>
        <taxon>Ascomycota</taxon>
        <taxon>Pezizomycotina</taxon>
        <taxon>Eurotiomycetes</taxon>
        <taxon>Eurotiomycetidae</taxon>
        <taxon>Eurotiales</taxon>
        <taxon>Trichocomaceae</taxon>
        <taxon>Talaromyces</taxon>
        <taxon>Talaromyces sect. Islandici</taxon>
    </lineage>
</organism>
<reference evidence="7" key="1">
    <citation type="submission" date="2020-06" db="EMBL/GenBank/DDBJ databases">
        <title>A chromosome-scale genome assembly of Talaromyces rugulosus W13939.</title>
        <authorList>
            <person name="Wang B."/>
            <person name="Guo L."/>
            <person name="Ye K."/>
            <person name="Wang L."/>
        </authorList>
    </citation>
    <scope>NUCLEOTIDE SEQUENCE [LARGE SCALE GENOMIC DNA]</scope>
    <source>
        <strain evidence="7">W13939</strain>
    </source>
</reference>
<keyword evidence="7" id="KW-1185">Reference proteome</keyword>
<keyword evidence="3 5" id="KW-1133">Transmembrane helix</keyword>
<dbReference type="Gene3D" id="1.20.1720.10">
    <property type="entry name" value="Multidrug resistance protein D"/>
    <property type="match status" value="1"/>
</dbReference>
<dbReference type="InterPro" id="IPR011701">
    <property type="entry name" value="MFS"/>
</dbReference>
<dbReference type="PANTHER" id="PTHR23502:SF47">
    <property type="entry name" value="MAJOR FACILITATOR SUPERFAMILY (MFS) PROFILE DOMAIN-CONTAINING PROTEIN-RELATED"/>
    <property type="match status" value="1"/>
</dbReference>
<dbReference type="RefSeq" id="XP_035349871.1">
    <property type="nucleotide sequence ID" value="XM_035493978.1"/>
</dbReference>
<protein>
    <recommendedName>
        <fullName evidence="8">Major facilitator superfamily (MFS) profile domain-containing protein</fullName>
    </recommendedName>
</protein>
<dbReference type="GeneID" id="55998347"/>
<proteinExistence type="predicted"/>
<dbReference type="KEGG" id="trg:TRUGW13939_10868"/>
<feature type="transmembrane region" description="Helical" evidence="5">
    <location>
        <begin position="118"/>
        <end position="138"/>
    </location>
</feature>
<dbReference type="PANTHER" id="PTHR23502">
    <property type="entry name" value="MAJOR FACILITATOR SUPERFAMILY"/>
    <property type="match status" value="1"/>
</dbReference>
<dbReference type="InterPro" id="IPR036259">
    <property type="entry name" value="MFS_trans_sf"/>
</dbReference>
<evidence type="ECO:0000256" key="5">
    <source>
        <dbReference type="SAM" id="Phobius"/>
    </source>
</evidence>
<evidence type="ECO:0000313" key="7">
    <source>
        <dbReference type="Proteomes" id="UP000509510"/>
    </source>
</evidence>
<feature type="transmembrane region" description="Helical" evidence="5">
    <location>
        <begin position="244"/>
        <end position="264"/>
    </location>
</feature>
<dbReference type="GO" id="GO:0005886">
    <property type="term" value="C:plasma membrane"/>
    <property type="evidence" value="ECO:0007669"/>
    <property type="project" value="TreeGrafter"/>
</dbReference>
<feature type="transmembrane region" description="Helical" evidence="5">
    <location>
        <begin position="276"/>
        <end position="298"/>
    </location>
</feature>
<gene>
    <name evidence="6" type="ORF">TRUGW13939_10868</name>
</gene>
<feature type="transmembrane region" description="Helical" evidence="5">
    <location>
        <begin position="304"/>
        <end position="324"/>
    </location>
</feature>
<feature type="transmembrane region" description="Helical" evidence="5">
    <location>
        <begin position="195"/>
        <end position="216"/>
    </location>
</feature>
<accession>A0A7H8RC91</accession>